<feature type="transmembrane region" description="Helical" evidence="8">
    <location>
        <begin position="380"/>
        <end position="398"/>
    </location>
</feature>
<gene>
    <name evidence="10" type="ORF">yc1106_00007</name>
</gene>
<feature type="transmembrane region" description="Helical" evidence="8">
    <location>
        <begin position="85"/>
        <end position="102"/>
    </location>
</feature>
<feature type="transmembrane region" description="Helical" evidence="8">
    <location>
        <begin position="492"/>
        <end position="510"/>
    </location>
</feature>
<dbReference type="OrthoDB" id="3900342at2759"/>
<keyword evidence="5 8" id="KW-1133">Transmembrane helix</keyword>
<dbReference type="PANTHER" id="PTHR43341">
    <property type="entry name" value="AMINO ACID PERMEASE"/>
    <property type="match status" value="1"/>
</dbReference>
<reference evidence="10" key="1">
    <citation type="submission" date="2021-12" db="EMBL/GenBank/DDBJ databases">
        <title>Curvularia clavata genome.</title>
        <authorList>
            <person name="Cao Y."/>
        </authorList>
    </citation>
    <scope>NUCLEOTIDE SEQUENCE</scope>
    <source>
        <strain evidence="10">Yc1106</strain>
    </source>
</reference>
<dbReference type="AlphaFoldDB" id="A0A9Q8Z1P7"/>
<feature type="transmembrane region" description="Helical" evidence="8">
    <location>
        <begin position="192"/>
        <end position="212"/>
    </location>
</feature>
<dbReference type="EMBL" id="CP089274">
    <property type="protein sequence ID" value="USP72733.1"/>
    <property type="molecule type" value="Genomic_DNA"/>
</dbReference>
<evidence type="ECO:0000313" key="11">
    <source>
        <dbReference type="Proteomes" id="UP001056012"/>
    </source>
</evidence>
<feature type="transmembrane region" description="Helical" evidence="8">
    <location>
        <begin position="404"/>
        <end position="430"/>
    </location>
</feature>
<evidence type="ECO:0000256" key="2">
    <source>
        <dbReference type="ARBA" id="ARBA00022448"/>
    </source>
</evidence>
<dbReference type="Proteomes" id="UP001056012">
    <property type="component" value="Chromosome 1"/>
</dbReference>
<dbReference type="FunFam" id="1.20.1740.10:FF:000001">
    <property type="entry name" value="Amino acid permease"/>
    <property type="match status" value="1"/>
</dbReference>
<feature type="transmembrane region" description="Helical" evidence="8">
    <location>
        <begin position="318"/>
        <end position="346"/>
    </location>
</feature>
<feature type="domain" description="Amino acid permease/ SLC12A" evidence="9">
    <location>
        <begin position="57"/>
        <end position="508"/>
    </location>
</feature>
<feature type="transmembrane region" description="Helical" evidence="8">
    <location>
        <begin position="139"/>
        <end position="157"/>
    </location>
</feature>
<proteinExistence type="predicted"/>
<name>A0A9Q8Z1P7_CURCL</name>
<evidence type="ECO:0000256" key="7">
    <source>
        <dbReference type="SAM" id="MobiDB-lite"/>
    </source>
</evidence>
<feature type="transmembrane region" description="Helical" evidence="8">
    <location>
        <begin position="169"/>
        <end position="186"/>
    </location>
</feature>
<protein>
    <recommendedName>
        <fullName evidence="9">Amino acid permease/ SLC12A domain-containing protein</fullName>
    </recommendedName>
</protein>
<keyword evidence="2" id="KW-0813">Transport</keyword>
<accession>A0A9Q8Z1P7</accession>
<dbReference type="GO" id="GO:0015171">
    <property type="term" value="F:amino acid transmembrane transporter activity"/>
    <property type="evidence" value="ECO:0007669"/>
    <property type="project" value="TreeGrafter"/>
</dbReference>
<organism evidence="10 11">
    <name type="scientific">Curvularia clavata</name>
    <dbReference type="NCBI Taxonomy" id="95742"/>
    <lineage>
        <taxon>Eukaryota</taxon>
        <taxon>Fungi</taxon>
        <taxon>Dikarya</taxon>
        <taxon>Ascomycota</taxon>
        <taxon>Pezizomycotina</taxon>
        <taxon>Dothideomycetes</taxon>
        <taxon>Pleosporomycetidae</taxon>
        <taxon>Pleosporales</taxon>
        <taxon>Pleosporineae</taxon>
        <taxon>Pleosporaceae</taxon>
        <taxon>Curvularia</taxon>
    </lineage>
</organism>
<feature type="transmembrane region" description="Helical" evidence="8">
    <location>
        <begin position="450"/>
        <end position="472"/>
    </location>
</feature>
<evidence type="ECO:0000256" key="1">
    <source>
        <dbReference type="ARBA" id="ARBA00004141"/>
    </source>
</evidence>
<keyword evidence="11" id="KW-1185">Reference proteome</keyword>
<keyword evidence="6 8" id="KW-0472">Membrane</keyword>
<dbReference type="Gene3D" id="1.20.1740.10">
    <property type="entry name" value="Amino acid/polyamine transporter I"/>
    <property type="match status" value="1"/>
</dbReference>
<dbReference type="InterPro" id="IPR004841">
    <property type="entry name" value="AA-permease/SLC12A_dom"/>
</dbReference>
<evidence type="ECO:0000256" key="4">
    <source>
        <dbReference type="ARBA" id="ARBA00022970"/>
    </source>
</evidence>
<dbReference type="Pfam" id="PF00324">
    <property type="entry name" value="AA_permease"/>
    <property type="match status" value="1"/>
</dbReference>
<feature type="transmembrane region" description="Helical" evidence="8">
    <location>
        <begin position="279"/>
        <end position="298"/>
    </location>
</feature>
<dbReference type="PROSITE" id="PS00218">
    <property type="entry name" value="AMINO_ACID_PERMEASE_1"/>
    <property type="match status" value="1"/>
</dbReference>
<keyword evidence="3 8" id="KW-0812">Transmembrane</keyword>
<dbReference type="VEuPathDB" id="FungiDB:yc1106_00007"/>
<feature type="transmembrane region" description="Helical" evidence="8">
    <location>
        <begin position="60"/>
        <end position="79"/>
    </location>
</feature>
<evidence type="ECO:0000256" key="8">
    <source>
        <dbReference type="SAM" id="Phobius"/>
    </source>
</evidence>
<keyword evidence="4" id="KW-0029">Amino-acid transport</keyword>
<feature type="region of interest" description="Disordered" evidence="7">
    <location>
        <begin position="1"/>
        <end position="38"/>
    </location>
</feature>
<dbReference type="GO" id="GO:0016020">
    <property type="term" value="C:membrane"/>
    <property type="evidence" value="ECO:0007669"/>
    <property type="project" value="UniProtKB-SubCell"/>
</dbReference>
<evidence type="ECO:0000256" key="3">
    <source>
        <dbReference type="ARBA" id="ARBA00022692"/>
    </source>
</evidence>
<evidence type="ECO:0000313" key="10">
    <source>
        <dbReference type="EMBL" id="USP72733.1"/>
    </source>
</evidence>
<evidence type="ECO:0000256" key="5">
    <source>
        <dbReference type="ARBA" id="ARBA00022989"/>
    </source>
</evidence>
<evidence type="ECO:0000259" key="9">
    <source>
        <dbReference type="Pfam" id="PF00324"/>
    </source>
</evidence>
<comment type="subcellular location">
    <subcellularLocation>
        <location evidence="1">Membrane</location>
        <topology evidence="1">Multi-pass membrane protein</topology>
    </subcellularLocation>
</comment>
<evidence type="ECO:0000256" key="6">
    <source>
        <dbReference type="ARBA" id="ARBA00023136"/>
    </source>
</evidence>
<dbReference type="InterPro" id="IPR004840">
    <property type="entry name" value="Amino_acid_permease_CS"/>
</dbReference>
<dbReference type="InterPro" id="IPR050524">
    <property type="entry name" value="APC_YAT"/>
</dbReference>
<sequence length="594" mass="64540">MSLAHETTAMEKNSANIPPGYDSPGDDATGHHPSSVGEGNIVISKQNELRRDLKGRHMQMIAIGGAIGSGLFIGSGGSFTTGGPAAVIIGFIVIGIMMYLMMQALAELAVMYPINGAFTMYICRFIDPSWGFACGWQYAISWLTVLPFEISAACNIIHYWPGSHGINNAAWITPLLVALVAIQFFGVRGYGEILACLGFMILGIIINVGGVPSDHRGYIGNKYYNIPGVTSAGFRNGFHGFCGVFVNAAFAYTGTELTGLAAAETDNPKKEIPKASKQVIYRIILFYVVNLAIVGLDVPVNNAALNGSAGASSLHSPFVIAIQLAGIKVLPSIFNAVILIAVMSVANSCTFGSTRTMQALSANGMGPKFTAYVDRKGRPVVVIIIQLLFGLLAYINLAPNGGDIFTWLLSLSAITVLFVFGSIAIAHIRFRKAWAFNGHSLDEIPYRASLGVWGSWVCLAINIIALIASFYVALYPVGGPNLSAKNFFESYMAAPFLVVLYLMWKVYSWFKYPSHRPLWIRTKDIDIYSGMRQSQREMISGEGVTEEQRRASIQEMQEEQQKKRGINSYVKAAYQTLCVAGKKKDPLLGKRREG</sequence>
<dbReference type="PANTHER" id="PTHR43341:SF1">
    <property type="entry name" value="GENERAL AMINO-ACID PERMEASE GAP1"/>
    <property type="match status" value="1"/>
</dbReference>